<accession>A0A834P177</accession>
<evidence type="ECO:0000256" key="1">
    <source>
        <dbReference type="SAM" id="MobiDB-lite"/>
    </source>
</evidence>
<name>A0A834P177_VESPE</name>
<comment type="caution">
    <text evidence="2">The sequence shown here is derived from an EMBL/GenBank/DDBJ whole genome shotgun (WGS) entry which is preliminary data.</text>
</comment>
<dbReference type="Proteomes" id="UP000600918">
    <property type="component" value="Unassembled WGS sequence"/>
</dbReference>
<dbReference type="AlphaFoldDB" id="A0A834P177"/>
<organism evidence="2 3">
    <name type="scientific">Vespula pensylvanica</name>
    <name type="common">Western yellow jacket</name>
    <name type="synonym">Wasp</name>
    <dbReference type="NCBI Taxonomy" id="30213"/>
    <lineage>
        <taxon>Eukaryota</taxon>
        <taxon>Metazoa</taxon>
        <taxon>Ecdysozoa</taxon>
        <taxon>Arthropoda</taxon>
        <taxon>Hexapoda</taxon>
        <taxon>Insecta</taxon>
        <taxon>Pterygota</taxon>
        <taxon>Neoptera</taxon>
        <taxon>Endopterygota</taxon>
        <taxon>Hymenoptera</taxon>
        <taxon>Apocrita</taxon>
        <taxon>Aculeata</taxon>
        <taxon>Vespoidea</taxon>
        <taxon>Vespidae</taxon>
        <taxon>Vespinae</taxon>
        <taxon>Vespula</taxon>
    </lineage>
</organism>
<feature type="compositionally biased region" description="Acidic residues" evidence="1">
    <location>
        <begin position="54"/>
        <end position="72"/>
    </location>
</feature>
<dbReference type="EMBL" id="JACSDY010000007">
    <property type="protein sequence ID" value="KAF7423833.1"/>
    <property type="molecule type" value="Genomic_DNA"/>
</dbReference>
<reference evidence="2" key="1">
    <citation type="journal article" date="2020" name="G3 (Bethesda)">
        <title>High-Quality Assemblies for Three Invasive Social Wasps from the &lt;i&gt;Vespula&lt;/i&gt; Genus.</title>
        <authorList>
            <person name="Harrop T.W.R."/>
            <person name="Guhlin J."/>
            <person name="McLaughlin G.M."/>
            <person name="Permina E."/>
            <person name="Stockwell P."/>
            <person name="Gilligan J."/>
            <person name="Le Lec M.F."/>
            <person name="Gruber M.A.M."/>
            <person name="Quinn O."/>
            <person name="Lovegrove M."/>
            <person name="Duncan E.J."/>
            <person name="Remnant E.J."/>
            <person name="Van Eeckhoven J."/>
            <person name="Graham B."/>
            <person name="Knapp R.A."/>
            <person name="Langford K.W."/>
            <person name="Kronenberg Z."/>
            <person name="Press M.O."/>
            <person name="Eacker S.M."/>
            <person name="Wilson-Rankin E.E."/>
            <person name="Purcell J."/>
            <person name="Lester P.J."/>
            <person name="Dearden P.K."/>
        </authorList>
    </citation>
    <scope>NUCLEOTIDE SEQUENCE</scope>
    <source>
        <strain evidence="2">Volc-1</strain>
    </source>
</reference>
<sequence length="100" mass="11645">MLVRFLGEIDYGGRFLATRNEIRIAKIYLVEKTNGVYAHLRIGSPSQQESEQDRCEEIEEEEEEEEEEEWEETTGYCRGVTDQSESRNTILVRALRVSLS</sequence>
<evidence type="ECO:0000313" key="2">
    <source>
        <dbReference type="EMBL" id="KAF7423833.1"/>
    </source>
</evidence>
<gene>
    <name evidence="2" type="ORF">H0235_009116</name>
</gene>
<keyword evidence="3" id="KW-1185">Reference proteome</keyword>
<proteinExistence type="predicted"/>
<evidence type="ECO:0000313" key="3">
    <source>
        <dbReference type="Proteomes" id="UP000600918"/>
    </source>
</evidence>
<protein>
    <submittedName>
        <fullName evidence="2">Uncharacterized protein</fullName>
    </submittedName>
</protein>
<feature type="region of interest" description="Disordered" evidence="1">
    <location>
        <begin position="42"/>
        <end position="79"/>
    </location>
</feature>